<evidence type="ECO:0000256" key="1">
    <source>
        <dbReference type="SAM" id="Phobius"/>
    </source>
</evidence>
<evidence type="ECO:0000313" key="2">
    <source>
        <dbReference type="EMBL" id="MBM7713247.1"/>
    </source>
</evidence>
<dbReference type="RefSeq" id="WP_077109440.1">
    <property type="nucleotide sequence ID" value="NZ_JAFBFH010000001.1"/>
</dbReference>
<feature type="transmembrane region" description="Helical" evidence="1">
    <location>
        <begin position="155"/>
        <end position="175"/>
    </location>
</feature>
<organism evidence="2 3">
    <name type="scientific">Siminovitchia thermophila</name>
    <dbReference type="NCBI Taxonomy" id="1245522"/>
    <lineage>
        <taxon>Bacteria</taxon>
        <taxon>Bacillati</taxon>
        <taxon>Bacillota</taxon>
        <taxon>Bacilli</taxon>
        <taxon>Bacillales</taxon>
        <taxon>Bacillaceae</taxon>
        <taxon>Siminovitchia</taxon>
    </lineage>
</organism>
<feature type="transmembrane region" description="Helical" evidence="1">
    <location>
        <begin position="333"/>
        <end position="357"/>
    </location>
</feature>
<feature type="transmembrane region" description="Helical" evidence="1">
    <location>
        <begin position="33"/>
        <end position="54"/>
    </location>
</feature>
<comment type="caution">
    <text evidence="2">The sequence shown here is derived from an EMBL/GenBank/DDBJ whole genome shotgun (WGS) entry which is preliminary data.</text>
</comment>
<keyword evidence="1" id="KW-1133">Transmembrane helix</keyword>
<sequence length="424" mass="49353">MILFFVLLVVVLLMSLLTLYTFADTTFEVHIHLFPTMFYTLVLAVIFPYGAFELKRGEPVQEQSIFELMMGHKKFLFLNEMVKFLASSVYTFGLLFLILSRMSNIDLFSSILYWHSVSMFIFTMSIVSSKVTLLLIRPLIQSIQLSFMSIYKIGFIVYLLIFLSLPFHQVIARYWLHHSTILSSILLFVIAIAAYLLLQLFEIEQPQSHIKDERANPRILLRQKYTYSAIAMININKYIVFIFMLFLFLQLIGIFSNQSLMMLTFFKLFLLMAISSFIFDRLETQHFISLINIRASLLKYTFAVEVFYFLVALLSFMGFTAVTFLFYDYSFTYFLMITEFYFYIFILCLAPILTIILRFLFDEFFGILAKTIGTGVVIMGSYVVIPKVVDNIAKKGSVTLAMIGMIFILLGIQFLLVRNHEINT</sequence>
<feature type="transmembrane region" description="Helical" evidence="1">
    <location>
        <begin position="397"/>
        <end position="417"/>
    </location>
</feature>
<reference evidence="2 3" key="1">
    <citation type="submission" date="2021-01" db="EMBL/GenBank/DDBJ databases">
        <title>Genomic Encyclopedia of Type Strains, Phase IV (KMG-IV): sequencing the most valuable type-strain genomes for metagenomic binning, comparative biology and taxonomic classification.</title>
        <authorList>
            <person name="Goeker M."/>
        </authorList>
    </citation>
    <scope>NUCLEOTIDE SEQUENCE [LARGE SCALE GENOMIC DNA]</scope>
    <source>
        <strain evidence="2 3">DSM 105453</strain>
    </source>
</reference>
<dbReference type="Proteomes" id="UP000823485">
    <property type="component" value="Unassembled WGS sequence"/>
</dbReference>
<evidence type="ECO:0000313" key="3">
    <source>
        <dbReference type="Proteomes" id="UP000823485"/>
    </source>
</evidence>
<proteinExistence type="predicted"/>
<feature type="transmembrane region" description="Helical" evidence="1">
    <location>
        <begin position="111"/>
        <end position="135"/>
    </location>
</feature>
<feature type="transmembrane region" description="Helical" evidence="1">
    <location>
        <begin position="261"/>
        <end position="279"/>
    </location>
</feature>
<keyword evidence="1" id="KW-0812">Transmembrane</keyword>
<feature type="transmembrane region" description="Helical" evidence="1">
    <location>
        <begin position="300"/>
        <end position="327"/>
    </location>
</feature>
<gene>
    <name evidence="2" type="ORF">JOC94_000213</name>
</gene>
<name>A0ABS2R0V1_9BACI</name>
<dbReference type="EMBL" id="JAFBFH010000001">
    <property type="protein sequence ID" value="MBM7713247.1"/>
    <property type="molecule type" value="Genomic_DNA"/>
</dbReference>
<feature type="transmembrane region" description="Helical" evidence="1">
    <location>
        <begin position="75"/>
        <end position="99"/>
    </location>
</feature>
<keyword evidence="1" id="KW-0472">Membrane</keyword>
<protein>
    <submittedName>
        <fullName evidence="2">Uncharacterized protein</fullName>
    </submittedName>
</protein>
<feature type="transmembrane region" description="Helical" evidence="1">
    <location>
        <begin position="238"/>
        <end position="255"/>
    </location>
</feature>
<feature type="transmembrane region" description="Helical" evidence="1">
    <location>
        <begin position="364"/>
        <end position="385"/>
    </location>
</feature>
<feature type="transmembrane region" description="Helical" evidence="1">
    <location>
        <begin position="181"/>
        <end position="201"/>
    </location>
</feature>
<accession>A0ABS2R0V1</accession>
<keyword evidence="3" id="KW-1185">Reference proteome</keyword>